<sequence>MEIENILKLLSPVGVIAGVAKIIYEHSSSSKHKLRDDYRFAKDFLKDMEHPDGLHHLAVQRGYYALAGTTSINVTDIAYLISLENPDKSLKDYALARNYVEFNAKLNRVVYRPKVKSKFSRRWRQTAHFSAYFIFAYLSISPLILPSYYNLGSHFMWLAIATFPVFGFFAFQTLRSFIRIQRGEALVNEQKKHTTLIIIEKK</sequence>
<dbReference type="AlphaFoldDB" id="A0AAX3LJU0"/>
<dbReference type="RefSeq" id="WP_008433900.1">
    <property type="nucleotide sequence ID" value="NZ_CP116348.1"/>
</dbReference>
<keyword evidence="1" id="KW-0472">Membrane</keyword>
<evidence type="ECO:0000256" key="1">
    <source>
        <dbReference type="SAM" id="Phobius"/>
    </source>
</evidence>
<name>A0AAX3LJU0_9ENTR</name>
<evidence type="ECO:0000313" key="2">
    <source>
        <dbReference type="EMBL" id="WCE15901.1"/>
    </source>
</evidence>
<keyword evidence="1" id="KW-0812">Transmembrane</keyword>
<feature type="transmembrane region" description="Helical" evidence="1">
    <location>
        <begin position="155"/>
        <end position="174"/>
    </location>
</feature>
<reference evidence="2 3" key="1">
    <citation type="submission" date="2023-01" db="EMBL/GenBank/DDBJ databases">
        <title>Genome sequence resource and annotation of Enterobacter ludwigii, an economically important pathogen of seedling wilt with strawberry.</title>
        <authorList>
            <person name="Xie Y."/>
        </authorList>
    </citation>
    <scope>NUCLEOTIDE SEQUENCE [LARGE SCALE GENOMIC DNA]</scope>
    <source>
        <strain evidence="2 3">CM-TZ4</strain>
        <plasmid evidence="2 3">unnamed1</plasmid>
    </source>
</reference>
<keyword evidence="2" id="KW-0614">Plasmid</keyword>
<dbReference type="EMBL" id="CP116348">
    <property type="protein sequence ID" value="WCE15901.1"/>
    <property type="molecule type" value="Genomic_DNA"/>
</dbReference>
<accession>A0AAX3LJU0</accession>
<proteinExistence type="predicted"/>
<gene>
    <name evidence="2" type="ORF">PHA72_26495</name>
</gene>
<geneLocation type="plasmid" evidence="2 3">
    <name>unnamed1</name>
</geneLocation>
<protein>
    <submittedName>
        <fullName evidence="2">Uncharacterized protein</fullName>
    </submittedName>
</protein>
<dbReference type="Proteomes" id="UP001210538">
    <property type="component" value="Plasmid unnamed1"/>
</dbReference>
<feature type="transmembrane region" description="Helical" evidence="1">
    <location>
        <begin position="129"/>
        <end position="149"/>
    </location>
</feature>
<keyword evidence="1" id="KW-1133">Transmembrane helix</keyword>
<organism evidence="2 3">
    <name type="scientific">Enterobacter ludwigii</name>
    <dbReference type="NCBI Taxonomy" id="299767"/>
    <lineage>
        <taxon>Bacteria</taxon>
        <taxon>Pseudomonadati</taxon>
        <taxon>Pseudomonadota</taxon>
        <taxon>Gammaproteobacteria</taxon>
        <taxon>Enterobacterales</taxon>
        <taxon>Enterobacteriaceae</taxon>
        <taxon>Enterobacter</taxon>
        <taxon>Enterobacter cloacae complex</taxon>
    </lineage>
</organism>
<evidence type="ECO:0000313" key="3">
    <source>
        <dbReference type="Proteomes" id="UP001210538"/>
    </source>
</evidence>
<keyword evidence="3" id="KW-1185">Reference proteome</keyword>